<sequence>MNQYGRRAQTYWQQHLPTQYAQIANPTSFFEEMGEALAQQIDELADAIANRTPSTGDFMANLGRLNGARQEAEMEVLREMLPQPETTAAQTDEATVS</sequence>
<protein>
    <submittedName>
        <fullName evidence="1">Uncharacterized protein</fullName>
    </submittedName>
</protein>
<evidence type="ECO:0000313" key="1">
    <source>
        <dbReference type="EMBL" id="SNT65702.1"/>
    </source>
</evidence>
<dbReference type="Proteomes" id="UP000198362">
    <property type="component" value="Unassembled WGS sequence"/>
</dbReference>
<organism evidence="1 2">
    <name type="scientific">Asanoa hainanensis</name>
    <dbReference type="NCBI Taxonomy" id="560556"/>
    <lineage>
        <taxon>Bacteria</taxon>
        <taxon>Bacillati</taxon>
        <taxon>Actinomycetota</taxon>
        <taxon>Actinomycetes</taxon>
        <taxon>Micromonosporales</taxon>
        <taxon>Micromonosporaceae</taxon>
        <taxon>Asanoa</taxon>
    </lineage>
</organism>
<gene>
    <name evidence="1" type="ORF">SAMN05421812_12545</name>
</gene>
<accession>A0A239PFA7</accession>
<name>A0A239PFA7_9ACTN</name>
<proteinExistence type="predicted"/>
<dbReference type="EMBL" id="FZPH01000025">
    <property type="protein sequence ID" value="SNT65702.1"/>
    <property type="molecule type" value="Genomic_DNA"/>
</dbReference>
<evidence type="ECO:0000313" key="2">
    <source>
        <dbReference type="Proteomes" id="UP000198362"/>
    </source>
</evidence>
<reference evidence="1 2" key="1">
    <citation type="submission" date="2017-06" db="EMBL/GenBank/DDBJ databases">
        <authorList>
            <person name="Kim H.J."/>
            <person name="Triplett B.A."/>
        </authorList>
    </citation>
    <scope>NUCLEOTIDE SEQUENCE [LARGE SCALE GENOMIC DNA]</scope>
    <source>
        <strain evidence="1 2">CGMCC 4.5593</strain>
    </source>
</reference>
<dbReference type="AlphaFoldDB" id="A0A239PFA7"/>
<keyword evidence="2" id="KW-1185">Reference proteome</keyword>